<evidence type="ECO:0000313" key="1">
    <source>
        <dbReference type="EMBL" id="KAF5093855.1"/>
    </source>
</evidence>
<dbReference type="EMBL" id="QVQA01000200">
    <property type="protein sequence ID" value="KAF5093855.1"/>
    <property type="molecule type" value="Genomic_DNA"/>
</dbReference>
<dbReference type="Proteomes" id="UP000744676">
    <property type="component" value="Unassembled WGS sequence"/>
</dbReference>
<gene>
    <name evidence="1" type="ORF">D0Z00_003820</name>
</gene>
<comment type="caution">
    <text evidence="1">The sequence shown here is derived from an EMBL/GenBank/DDBJ whole genome shotgun (WGS) entry which is preliminary data.</text>
</comment>
<sequence length="291" mass="33093">MSINDRYTSIMNDRTNEINSRLLPRISLEAQANQLPHQQRYLSPSQTTLSHTDHAAPDHFNYQQPQTTVQHQQQHQQQQQQQQQQPYSYEAPQPYSYAQYPSTRVTDSPNPDPATLVTATPDVPDPSAAGNRRLQYPTIVSNSDFSNMPRPINTSSITCIDCGEQFPTTTILRRHQKIDHHRQTYKCRTCGDLFASNADRQTHKNNTHFSLIRITVKNNNFREFPVGTELTSSRNPSGYFVCPAPYCSFVTRIPGYWNDHINTVEHAGIDPQKRKRRKATAAAAATGKVAK</sequence>
<protein>
    <submittedName>
        <fullName evidence="1">Uncharacterized protein</fullName>
    </submittedName>
</protein>
<accession>A0ACB6V074</accession>
<evidence type="ECO:0000313" key="2">
    <source>
        <dbReference type="Proteomes" id="UP000744676"/>
    </source>
</evidence>
<organism evidence="1 2">
    <name type="scientific">Geotrichum galactomycetum</name>
    <dbReference type="NCBI Taxonomy" id="27317"/>
    <lineage>
        <taxon>Eukaryota</taxon>
        <taxon>Fungi</taxon>
        <taxon>Dikarya</taxon>
        <taxon>Ascomycota</taxon>
        <taxon>Saccharomycotina</taxon>
        <taxon>Dipodascomycetes</taxon>
        <taxon>Dipodascales</taxon>
        <taxon>Dipodascaceae</taxon>
        <taxon>Geotrichum</taxon>
    </lineage>
</organism>
<name>A0ACB6V074_9ASCO</name>
<reference evidence="1 2" key="1">
    <citation type="journal article" date="2020" name="Front. Microbiol.">
        <title>Phenotypic and Genetic Characterization of the Cheese Ripening Yeast Geotrichum candidum.</title>
        <authorList>
            <person name="Perkins V."/>
            <person name="Vignola S."/>
            <person name="Lessard M.H."/>
            <person name="Plante P.L."/>
            <person name="Corbeil J."/>
            <person name="Dugat-Bony E."/>
            <person name="Frenette M."/>
            <person name="Labrie S."/>
        </authorList>
    </citation>
    <scope>NUCLEOTIDE SEQUENCE [LARGE SCALE GENOMIC DNA]</scope>
    <source>
        <strain evidence="1 2">LMA-1147</strain>
    </source>
</reference>
<keyword evidence="2" id="KW-1185">Reference proteome</keyword>
<proteinExistence type="predicted"/>